<feature type="compositionally biased region" description="Polar residues" evidence="11">
    <location>
        <begin position="67"/>
        <end position="82"/>
    </location>
</feature>
<dbReference type="InterPro" id="IPR027417">
    <property type="entry name" value="P-loop_NTPase"/>
</dbReference>
<dbReference type="GO" id="GO:0004694">
    <property type="term" value="F:eukaryotic translation initiation factor 2alpha kinase activity"/>
    <property type="evidence" value="ECO:0007669"/>
    <property type="project" value="TreeGrafter"/>
</dbReference>
<reference evidence="13 14" key="1">
    <citation type="submission" date="2023-08" db="EMBL/GenBank/DDBJ databases">
        <authorList>
            <person name="Palmer J.M."/>
        </authorList>
    </citation>
    <scope>NUCLEOTIDE SEQUENCE [LARGE SCALE GENOMIC DNA]</scope>
    <source>
        <strain evidence="13 14">TWF481</strain>
    </source>
</reference>
<evidence type="ECO:0000256" key="10">
    <source>
        <dbReference type="ARBA" id="ARBA00048977"/>
    </source>
</evidence>
<accession>A0AAV9WN49</accession>
<keyword evidence="6" id="KW-0067">ATP-binding</keyword>
<organism evidence="13 14">
    <name type="scientific">Arthrobotrys musiformis</name>
    <dbReference type="NCBI Taxonomy" id="47236"/>
    <lineage>
        <taxon>Eukaryota</taxon>
        <taxon>Fungi</taxon>
        <taxon>Dikarya</taxon>
        <taxon>Ascomycota</taxon>
        <taxon>Pezizomycotina</taxon>
        <taxon>Orbiliomycetes</taxon>
        <taxon>Orbiliales</taxon>
        <taxon>Orbiliaceae</taxon>
        <taxon>Arthrobotrys</taxon>
    </lineage>
</organism>
<comment type="caution">
    <text evidence="13">The sequence shown here is derived from an EMBL/GenBank/DDBJ whole genome shotgun (WGS) entry which is preliminary data.</text>
</comment>
<dbReference type="Gene3D" id="1.10.510.10">
    <property type="entry name" value="Transferase(Phosphotransferase) domain 1"/>
    <property type="match status" value="1"/>
</dbReference>
<evidence type="ECO:0000256" key="4">
    <source>
        <dbReference type="ARBA" id="ARBA00022741"/>
    </source>
</evidence>
<dbReference type="Gene3D" id="3.40.50.300">
    <property type="entry name" value="P-loop containing nucleotide triphosphate hydrolases"/>
    <property type="match status" value="1"/>
</dbReference>
<dbReference type="InterPro" id="IPR011009">
    <property type="entry name" value="Kinase-like_dom_sf"/>
</dbReference>
<dbReference type="EMBL" id="JAVHJL010000001">
    <property type="protein sequence ID" value="KAK6511150.1"/>
    <property type="molecule type" value="Genomic_DNA"/>
</dbReference>
<dbReference type="Pfam" id="PF00069">
    <property type="entry name" value="Pkinase"/>
    <property type="match status" value="1"/>
</dbReference>
<keyword evidence="14" id="KW-1185">Reference proteome</keyword>
<dbReference type="PANTHER" id="PTHR11042">
    <property type="entry name" value="EUKARYOTIC TRANSLATION INITIATION FACTOR 2-ALPHA KINASE EIF2-ALPHA KINASE -RELATED"/>
    <property type="match status" value="1"/>
</dbReference>
<evidence type="ECO:0000256" key="11">
    <source>
        <dbReference type="SAM" id="MobiDB-lite"/>
    </source>
</evidence>
<evidence type="ECO:0000256" key="7">
    <source>
        <dbReference type="ARBA" id="ARBA00023193"/>
    </source>
</evidence>
<dbReference type="CDD" id="cd00180">
    <property type="entry name" value="PKc"/>
    <property type="match status" value="1"/>
</dbReference>
<dbReference type="Proteomes" id="UP001370758">
    <property type="component" value="Unassembled WGS sequence"/>
</dbReference>
<feature type="compositionally biased region" description="Basic and acidic residues" evidence="11">
    <location>
        <begin position="46"/>
        <end position="56"/>
    </location>
</feature>
<dbReference type="AlphaFoldDB" id="A0AAV9WN49"/>
<feature type="domain" description="Protein kinase" evidence="12">
    <location>
        <begin position="599"/>
        <end position="888"/>
    </location>
</feature>
<gene>
    <name evidence="13" type="ORF">TWF481_000072</name>
</gene>
<comment type="catalytic activity">
    <reaction evidence="9">
        <text>L-threonyl-[protein] + ATP = O-phospho-L-threonyl-[protein] + ADP + H(+)</text>
        <dbReference type="Rhea" id="RHEA:46608"/>
        <dbReference type="Rhea" id="RHEA-COMP:11060"/>
        <dbReference type="Rhea" id="RHEA-COMP:11605"/>
        <dbReference type="ChEBI" id="CHEBI:15378"/>
        <dbReference type="ChEBI" id="CHEBI:30013"/>
        <dbReference type="ChEBI" id="CHEBI:30616"/>
        <dbReference type="ChEBI" id="CHEBI:61977"/>
        <dbReference type="ChEBI" id="CHEBI:456216"/>
        <dbReference type="EC" id="2.7.11.1"/>
    </reaction>
    <physiologicalReaction direction="left-to-right" evidence="9">
        <dbReference type="Rhea" id="RHEA:46609"/>
    </physiologicalReaction>
</comment>
<dbReference type="SUPFAM" id="SSF52540">
    <property type="entry name" value="P-loop containing nucleoside triphosphate hydrolases"/>
    <property type="match status" value="1"/>
</dbReference>
<keyword evidence="4" id="KW-0547">Nucleotide-binding</keyword>
<dbReference type="InterPro" id="IPR000719">
    <property type="entry name" value="Prot_kinase_dom"/>
</dbReference>
<dbReference type="GO" id="GO:0005524">
    <property type="term" value="F:ATP binding"/>
    <property type="evidence" value="ECO:0007669"/>
    <property type="project" value="UniProtKB-KW"/>
</dbReference>
<keyword evidence="7" id="KW-0652">Protein synthesis inhibitor</keyword>
<evidence type="ECO:0000256" key="8">
    <source>
        <dbReference type="ARBA" id="ARBA00037982"/>
    </source>
</evidence>
<keyword evidence="5" id="KW-0418">Kinase</keyword>
<evidence type="ECO:0000313" key="14">
    <source>
        <dbReference type="Proteomes" id="UP001370758"/>
    </source>
</evidence>
<evidence type="ECO:0000313" key="13">
    <source>
        <dbReference type="EMBL" id="KAK6511150.1"/>
    </source>
</evidence>
<dbReference type="PROSITE" id="PS50011">
    <property type="entry name" value="PROTEIN_KINASE_DOM"/>
    <property type="match status" value="1"/>
</dbReference>
<dbReference type="Gene3D" id="3.30.200.20">
    <property type="entry name" value="Phosphorylase Kinase, domain 1"/>
    <property type="match status" value="1"/>
</dbReference>
<keyword evidence="3" id="KW-0808">Transferase</keyword>
<dbReference type="GO" id="GO:0005634">
    <property type="term" value="C:nucleus"/>
    <property type="evidence" value="ECO:0007669"/>
    <property type="project" value="TreeGrafter"/>
</dbReference>
<keyword evidence="2" id="KW-0723">Serine/threonine-protein kinase</keyword>
<sequence length="917" mass="101925">MTSTADTQPPIRISRYLGALLGAGFKLLGFAKTTSGEVPPSAGYRPIEKPIKDKPSSRPSPPSPLPNQSTKRSLLEASSPQQRAADPEPPQSADIAVQLESIELTLNEKDAFIAVLGVTGARKSTFVKLLIGRDDNKIRVNIELSVPVFTVRDFDFGGSLKSLLDAPDFDDLDYSDSRILKRLAVQLFLLYRKNAKLAAIIYIFLVSDCRMSSSALENLKLFEELCGLNGLKSVILVVTHGKNAEDISFPAGVKPVDELARRSWFGGGIVERGNEDGSREPARGAIGMLVDRISTAILGIQGLLVDGENDTNCTNDVRAARTRRSSDGERSLIEQKPNDWGEDTAFEEIRESDTRPAVGGMEKGKKPCLVETALKVHEEAEVGALNVKITFVRAARHEVAQDGHSKQTAEPENRDENGMKRREQALGQHKKRGSVASLDTSKGLMRLQRQHYLCGETGEGSQGRYRAQMQLPPVEMGEKAIEELDGYFRPLRARYLGSDFEVISKLLAKTEWAKFQAAPRIYTLLRHLHLLDDLDRLIGTGISDISLPLSLEQLPSDFSAGWKKRFTNTQSIVCDDLTDISWQIDRGKHISLTKSTNFFKSTSFLGRGGHGEVDKVEYTFLGSCSVYARKRIVRQGMSSNDIPISKTFANEVAIMRRVKHRHCVELVTSYTDRVCFGLLISPLADCNLAQYLEDAVQSRDKRSFIQVFFACLATGLCYLHHTGIHHGDIKPQNILVHENKVLYTDFGCSYDWSHTLHSTVPGIPARTMVYASPEVGRSGCRPSDTDKIKSASDVWSLGCVYLEMVTVWEGHKPEALDGLRRSYYWRDPEGIHEWVLKLRHVAKHRRHLNGASNLDPVLALDWVSEMLRGEWKDRPAAQKLVEMTERYACTECIGELSSQSPFGAGTMYASSQPSSTL</sequence>
<dbReference type="PANTHER" id="PTHR11042:SF160">
    <property type="entry name" value="EUKARYOTIC TRANSLATION INITIATION FACTOR 2-ALPHA KINASE 1"/>
    <property type="match status" value="1"/>
</dbReference>
<dbReference type="GO" id="GO:0017148">
    <property type="term" value="P:negative regulation of translation"/>
    <property type="evidence" value="ECO:0007669"/>
    <property type="project" value="UniProtKB-KW"/>
</dbReference>
<dbReference type="SMART" id="SM00220">
    <property type="entry name" value="S_TKc"/>
    <property type="match status" value="1"/>
</dbReference>
<dbReference type="InterPro" id="IPR008271">
    <property type="entry name" value="Ser/Thr_kinase_AS"/>
</dbReference>
<evidence type="ECO:0000256" key="5">
    <source>
        <dbReference type="ARBA" id="ARBA00022777"/>
    </source>
</evidence>
<feature type="region of interest" description="Disordered" evidence="11">
    <location>
        <begin position="398"/>
        <end position="418"/>
    </location>
</feature>
<comment type="similarity">
    <text evidence="8">Belongs to the protein kinase superfamily. Ser/Thr protein kinase family. GCN2 subfamily.</text>
</comment>
<evidence type="ECO:0000256" key="6">
    <source>
        <dbReference type="ARBA" id="ARBA00022840"/>
    </source>
</evidence>
<evidence type="ECO:0000259" key="12">
    <source>
        <dbReference type="PROSITE" id="PS50011"/>
    </source>
</evidence>
<feature type="region of interest" description="Disordered" evidence="11">
    <location>
        <begin position="35"/>
        <end position="91"/>
    </location>
</feature>
<proteinExistence type="inferred from homology"/>
<evidence type="ECO:0000256" key="3">
    <source>
        <dbReference type="ARBA" id="ARBA00022679"/>
    </source>
</evidence>
<evidence type="ECO:0000256" key="9">
    <source>
        <dbReference type="ARBA" id="ARBA00048659"/>
    </source>
</evidence>
<dbReference type="InterPro" id="IPR050339">
    <property type="entry name" value="CC_SR_Kinase"/>
</dbReference>
<comment type="catalytic activity">
    <reaction evidence="10">
        <text>L-seryl-[protein] + ATP = O-phospho-L-seryl-[protein] + ADP + H(+)</text>
        <dbReference type="Rhea" id="RHEA:17989"/>
        <dbReference type="Rhea" id="RHEA-COMP:9863"/>
        <dbReference type="Rhea" id="RHEA-COMP:11604"/>
        <dbReference type="ChEBI" id="CHEBI:15378"/>
        <dbReference type="ChEBI" id="CHEBI:29999"/>
        <dbReference type="ChEBI" id="CHEBI:30616"/>
        <dbReference type="ChEBI" id="CHEBI:83421"/>
        <dbReference type="ChEBI" id="CHEBI:456216"/>
        <dbReference type="EC" id="2.7.11.1"/>
    </reaction>
    <physiologicalReaction direction="left-to-right" evidence="10">
        <dbReference type="Rhea" id="RHEA:17990"/>
    </physiologicalReaction>
</comment>
<dbReference type="EC" id="2.7.11.1" evidence="1"/>
<protein>
    <recommendedName>
        <fullName evidence="1">non-specific serine/threonine protein kinase</fullName>
        <ecNumber evidence="1">2.7.11.1</ecNumber>
    </recommendedName>
</protein>
<dbReference type="GO" id="GO:0005737">
    <property type="term" value="C:cytoplasm"/>
    <property type="evidence" value="ECO:0007669"/>
    <property type="project" value="TreeGrafter"/>
</dbReference>
<evidence type="ECO:0000256" key="1">
    <source>
        <dbReference type="ARBA" id="ARBA00012513"/>
    </source>
</evidence>
<name>A0AAV9WN49_9PEZI</name>
<evidence type="ECO:0000256" key="2">
    <source>
        <dbReference type="ARBA" id="ARBA00022527"/>
    </source>
</evidence>
<dbReference type="PROSITE" id="PS00108">
    <property type="entry name" value="PROTEIN_KINASE_ST"/>
    <property type="match status" value="1"/>
</dbReference>
<dbReference type="SUPFAM" id="SSF56112">
    <property type="entry name" value="Protein kinase-like (PK-like)"/>
    <property type="match status" value="1"/>
</dbReference>